<keyword evidence="7" id="KW-0283">Flagellar rotation</keyword>
<dbReference type="Gene3D" id="3.40.1550.10">
    <property type="entry name" value="CheC-like"/>
    <property type="match status" value="1"/>
</dbReference>
<dbReference type="GO" id="GO:0003774">
    <property type="term" value="F:cytoskeletal motor activity"/>
    <property type="evidence" value="ECO:0007669"/>
    <property type="project" value="InterPro"/>
</dbReference>
<evidence type="ECO:0000313" key="11">
    <source>
        <dbReference type="EMBL" id="GII05956.1"/>
    </source>
</evidence>
<dbReference type="Gene3D" id="2.30.330.10">
    <property type="entry name" value="SpoA-like"/>
    <property type="match status" value="1"/>
</dbReference>
<dbReference type="EMBL" id="BOOK01000087">
    <property type="protein sequence ID" value="GII05956.1"/>
    <property type="molecule type" value="Genomic_DNA"/>
</dbReference>
<comment type="caution">
    <text evidence="11">The sequence shown here is derived from an EMBL/GenBank/DDBJ whole genome shotgun (WGS) entry which is preliminary data.</text>
</comment>
<protein>
    <recommendedName>
        <fullName evidence="4">Flagellar motor switch protein FliM</fullName>
    </recommendedName>
</protein>
<dbReference type="GO" id="GO:0005886">
    <property type="term" value="C:plasma membrane"/>
    <property type="evidence" value="ECO:0007669"/>
    <property type="project" value="UniProtKB-SubCell"/>
</dbReference>
<sequence>MSVLVSESQPSTPTHRLLGRVSRRAKTSEPHTYDFRRPIKLSREHTRTLQIAYETFARQYTTLLTSTLRVVSQVSLVSIQQLTYDEYISGLSNPTIMATLTLDPLPGAAIMEFSLSTAMASIDHLLGGPGGPQTERPLSDMELPLLRDLLNRVLDELHYAFESITDFRPMLGAIDYNPQFVQAAAPADAVIVATFTMAVGSEECLMTFCLPFTSIFPKLQGSDNDVALSDSQRRTREEAHRSMAAALGTTPIDVAVRFDSITMRPEQIISLEPGDVVPLIHAVTAPLSVSAAGITFAHAVPGSQGPRLACLVVPTPQNETEIQL</sequence>
<dbReference type="PANTHER" id="PTHR30034">
    <property type="entry name" value="FLAGELLAR MOTOR SWITCH PROTEIN FLIM"/>
    <property type="match status" value="1"/>
</dbReference>
<dbReference type="Proteomes" id="UP000634476">
    <property type="component" value="Unassembled WGS sequence"/>
</dbReference>
<dbReference type="Pfam" id="PF02154">
    <property type="entry name" value="FliM"/>
    <property type="match status" value="1"/>
</dbReference>
<evidence type="ECO:0000256" key="1">
    <source>
        <dbReference type="ARBA" id="ARBA00004117"/>
    </source>
</evidence>
<evidence type="ECO:0000256" key="5">
    <source>
        <dbReference type="ARBA" id="ARBA00022475"/>
    </source>
</evidence>
<evidence type="ECO:0000313" key="12">
    <source>
        <dbReference type="Proteomes" id="UP000634476"/>
    </source>
</evidence>
<keyword evidence="11" id="KW-0969">Cilium</keyword>
<gene>
    <name evidence="11" type="primary">fliM</name>
    <name evidence="11" type="ORF">Pta02_79640</name>
</gene>
<keyword evidence="8" id="KW-0472">Membrane</keyword>
<keyword evidence="12" id="KW-1185">Reference proteome</keyword>
<comment type="subcellular location">
    <subcellularLocation>
        <location evidence="1">Bacterial flagellum basal body</location>
    </subcellularLocation>
    <subcellularLocation>
        <location evidence="2">Cell membrane</location>
        <topology evidence="2">Peripheral membrane protein</topology>
    </subcellularLocation>
</comment>
<dbReference type="PRINTS" id="PR00955">
    <property type="entry name" value="FLGMOTORFLIM"/>
</dbReference>
<dbReference type="InterPro" id="IPR028976">
    <property type="entry name" value="CheC-like_sf"/>
</dbReference>
<dbReference type="InterPro" id="IPR001689">
    <property type="entry name" value="Flag_FliM"/>
</dbReference>
<accession>A0A8J3T7P5</accession>
<evidence type="ECO:0000256" key="6">
    <source>
        <dbReference type="ARBA" id="ARBA00022500"/>
    </source>
</evidence>
<keyword evidence="11" id="KW-0966">Cell projection</keyword>
<keyword evidence="6" id="KW-0145">Chemotaxis</keyword>
<dbReference type="SUPFAM" id="SSF101801">
    <property type="entry name" value="Surface presentation of antigens (SPOA)"/>
    <property type="match status" value="1"/>
</dbReference>
<dbReference type="SUPFAM" id="SSF103039">
    <property type="entry name" value="CheC-like"/>
    <property type="match status" value="1"/>
</dbReference>
<name>A0A8J3T7P5_9ACTN</name>
<evidence type="ECO:0000256" key="2">
    <source>
        <dbReference type="ARBA" id="ARBA00004202"/>
    </source>
</evidence>
<reference evidence="11" key="1">
    <citation type="submission" date="2021-01" db="EMBL/GenBank/DDBJ databases">
        <title>Whole genome shotgun sequence of Planobispora takensis NBRC 109077.</title>
        <authorList>
            <person name="Komaki H."/>
            <person name="Tamura T."/>
        </authorList>
    </citation>
    <scope>NUCLEOTIDE SEQUENCE</scope>
    <source>
        <strain evidence="11">NBRC 109077</strain>
    </source>
</reference>
<evidence type="ECO:0000256" key="4">
    <source>
        <dbReference type="ARBA" id="ARBA00021898"/>
    </source>
</evidence>
<comment type="similarity">
    <text evidence="3">Belongs to the FliM family.</text>
</comment>
<keyword evidence="5" id="KW-1003">Cell membrane</keyword>
<evidence type="ECO:0000259" key="10">
    <source>
        <dbReference type="Pfam" id="PF01052"/>
    </source>
</evidence>
<dbReference type="PIRSF" id="PIRSF002888">
    <property type="entry name" value="FliM"/>
    <property type="match status" value="1"/>
</dbReference>
<dbReference type="GO" id="GO:0050918">
    <property type="term" value="P:positive chemotaxis"/>
    <property type="evidence" value="ECO:0007669"/>
    <property type="project" value="TreeGrafter"/>
</dbReference>
<evidence type="ECO:0000256" key="3">
    <source>
        <dbReference type="ARBA" id="ARBA00011049"/>
    </source>
</evidence>
<keyword evidence="11" id="KW-0282">Flagellum</keyword>
<dbReference type="GO" id="GO:0009425">
    <property type="term" value="C:bacterial-type flagellum basal body"/>
    <property type="evidence" value="ECO:0007669"/>
    <property type="project" value="UniProtKB-SubCell"/>
</dbReference>
<evidence type="ECO:0000256" key="8">
    <source>
        <dbReference type="ARBA" id="ARBA00023136"/>
    </source>
</evidence>
<keyword evidence="9" id="KW-0975">Bacterial flagellum</keyword>
<dbReference type="PANTHER" id="PTHR30034:SF6">
    <property type="entry name" value="YOP PROTEINS TRANSLOCATION PROTEIN Q"/>
    <property type="match status" value="1"/>
</dbReference>
<dbReference type="AlphaFoldDB" id="A0A8J3T7P5"/>
<dbReference type="Pfam" id="PF01052">
    <property type="entry name" value="FliMN_C"/>
    <property type="match status" value="1"/>
</dbReference>
<dbReference type="CDD" id="cd17908">
    <property type="entry name" value="FliM"/>
    <property type="match status" value="1"/>
</dbReference>
<proteinExistence type="inferred from homology"/>
<feature type="domain" description="Flagellar motor switch protein FliN-like C-terminal" evidence="10">
    <location>
        <begin position="247"/>
        <end position="312"/>
    </location>
</feature>
<organism evidence="11 12">
    <name type="scientific">Planobispora takensis</name>
    <dbReference type="NCBI Taxonomy" id="1367882"/>
    <lineage>
        <taxon>Bacteria</taxon>
        <taxon>Bacillati</taxon>
        <taxon>Actinomycetota</taxon>
        <taxon>Actinomycetes</taxon>
        <taxon>Streptosporangiales</taxon>
        <taxon>Streptosporangiaceae</taxon>
        <taxon>Planobispora</taxon>
    </lineage>
</organism>
<evidence type="ECO:0000256" key="9">
    <source>
        <dbReference type="ARBA" id="ARBA00023143"/>
    </source>
</evidence>
<dbReference type="InterPro" id="IPR036429">
    <property type="entry name" value="SpoA-like_sf"/>
</dbReference>
<dbReference type="GO" id="GO:0071978">
    <property type="term" value="P:bacterial-type flagellum-dependent swarming motility"/>
    <property type="evidence" value="ECO:0007669"/>
    <property type="project" value="TreeGrafter"/>
</dbReference>
<dbReference type="InterPro" id="IPR001543">
    <property type="entry name" value="FliN-like_C"/>
</dbReference>
<evidence type="ECO:0000256" key="7">
    <source>
        <dbReference type="ARBA" id="ARBA00022779"/>
    </source>
</evidence>